<dbReference type="EMBL" id="PYMA01000001">
    <property type="protein sequence ID" value="PSW21700.1"/>
    <property type="molecule type" value="Genomic_DNA"/>
</dbReference>
<protein>
    <submittedName>
        <fullName evidence="1">Nitrate reductase</fullName>
    </submittedName>
</protein>
<keyword evidence="2" id="KW-1185">Reference proteome</keyword>
<dbReference type="Pfam" id="PF06042">
    <property type="entry name" value="NTP_transf_6"/>
    <property type="match status" value="1"/>
</dbReference>
<evidence type="ECO:0000313" key="2">
    <source>
        <dbReference type="Proteomes" id="UP000241771"/>
    </source>
</evidence>
<name>A0A2T3NZM4_9GAMM</name>
<dbReference type="PANTHER" id="PTHR39166:SF1">
    <property type="entry name" value="BLL1166 PROTEIN"/>
    <property type="match status" value="1"/>
</dbReference>
<sequence length="182" mass="21428">MDEIVQLVVSDRYRQKILECVWQLNLPQGYVAAGFVRNLVWDHLHHKVTPTSLNDVDVIYFDTNELESDKYLLFEAELIAKMPNVNWQVRNQAYMHSRNGDEPYQSCLDAMSFWPEKETAVAIRKIGSHRYECISAYGFDSLFEGKITYNPKRPYDLFRFRVESKGWLKQWPNLVVIADSEE</sequence>
<dbReference type="OrthoDB" id="9805247at2"/>
<accession>A0A2T3NZM4</accession>
<dbReference type="Proteomes" id="UP000241771">
    <property type="component" value="Unassembled WGS sequence"/>
</dbReference>
<dbReference type="PANTHER" id="PTHR39166">
    <property type="entry name" value="BLL1166 PROTEIN"/>
    <property type="match status" value="1"/>
</dbReference>
<evidence type="ECO:0000313" key="1">
    <source>
        <dbReference type="EMBL" id="PSW21700.1"/>
    </source>
</evidence>
<dbReference type="RefSeq" id="WP_036831118.1">
    <property type="nucleotide sequence ID" value="NZ_JGVO01001574.1"/>
</dbReference>
<gene>
    <name evidence="1" type="ORF">C9I98_00060</name>
</gene>
<dbReference type="AlphaFoldDB" id="A0A2T3NZM4"/>
<dbReference type="InterPro" id="IPR009267">
    <property type="entry name" value="NTP_transf_6"/>
</dbReference>
<proteinExistence type="predicted"/>
<comment type="caution">
    <text evidence="1">The sequence shown here is derived from an EMBL/GenBank/DDBJ whole genome shotgun (WGS) entry which is preliminary data.</text>
</comment>
<reference evidence="1 2" key="1">
    <citation type="submission" date="2018-01" db="EMBL/GenBank/DDBJ databases">
        <title>Whole genome sequencing of Histamine producing bacteria.</title>
        <authorList>
            <person name="Butler K."/>
        </authorList>
    </citation>
    <scope>NUCLEOTIDE SEQUENCE [LARGE SCALE GENOMIC DNA]</scope>
    <source>
        <strain evidence="1 2">DSM 100436</strain>
    </source>
</reference>
<organism evidence="1 2">
    <name type="scientific">Photobacterium sanctipauli</name>
    <dbReference type="NCBI Taxonomy" id="1342794"/>
    <lineage>
        <taxon>Bacteria</taxon>
        <taxon>Pseudomonadati</taxon>
        <taxon>Pseudomonadota</taxon>
        <taxon>Gammaproteobacteria</taxon>
        <taxon>Vibrionales</taxon>
        <taxon>Vibrionaceae</taxon>
        <taxon>Photobacterium</taxon>
    </lineage>
</organism>